<name>A0ABR1W005_9PEZI</name>
<organism evidence="2 3">
    <name type="scientific">Apiospora saccharicola</name>
    <dbReference type="NCBI Taxonomy" id="335842"/>
    <lineage>
        <taxon>Eukaryota</taxon>
        <taxon>Fungi</taxon>
        <taxon>Dikarya</taxon>
        <taxon>Ascomycota</taxon>
        <taxon>Pezizomycotina</taxon>
        <taxon>Sordariomycetes</taxon>
        <taxon>Xylariomycetidae</taxon>
        <taxon>Amphisphaeriales</taxon>
        <taxon>Apiosporaceae</taxon>
        <taxon>Apiospora</taxon>
    </lineage>
</organism>
<gene>
    <name evidence="2" type="ORF">PG996_002995</name>
</gene>
<feature type="region of interest" description="Disordered" evidence="1">
    <location>
        <begin position="533"/>
        <end position="561"/>
    </location>
</feature>
<comment type="caution">
    <text evidence="2">The sequence shown here is derived from an EMBL/GenBank/DDBJ whole genome shotgun (WGS) entry which is preliminary data.</text>
</comment>
<accession>A0ABR1W005</accession>
<evidence type="ECO:0000256" key="1">
    <source>
        <dbReference type="SAM" id="MobiDB-lite"/>
    </source>
</evidence>
<dbReference type="Proteomes" id="UP001446871">
    <property type="component" value="Unassembled WGS sequence"/>
</dbReference>
<evidence type="ECO:0000313" key="3">
    <source>
        <dbReference type="Proteomes" id="UP001446871"/>
    </source>
</evidence>
<proteinExistence type="predicted"/>
<protein>
    <submittedName>
        <fullName evidence="2">Uncharacterized protein</fullName>
    </submittedName>
</protein>
<evidence type="ECO:0000313" key="2">
    <source>
        <dbReference type="EMBL" id="KAK8076825.1"/>
    </source>
</evidence>
<reference evidence="2 3" key="1">
    <citation type="submission" date="2023-01" db="EMBL/GenBank/DDBJ databases">
        <title>Analysis of 21 Apiospora genomes using comparative genomics revels a genus with tremendous synthesis potential of carbohydrate active enzymes and secondary metabolites.</title>
        <authorList>
            <person name="Sorensen T."/>
        </authorList>
    </citation>
    <scope>NUCLEOTIDE SEQUENCE [LARGE SCALE GENOMIC DNA]</scope>
    <source>
        <strain evidence="2 3">CBS 83171</strain>
    </source>
</reference>
<keyword evidence="3" id="KW-1185">Reference proteome</keyword>
<sequence>MEVDSDDESMARGHAPDVADDEQSDAGRGVVVQAPKRRRLYENDKSTKHHTQPGNEKLWLHTDIFTNDKLATRYLGFTDVWQLKRAIHSPRATHALRVVKPFLDKSSSALQLYKLYQEWRGFDNDGAFRDAYRVDESVVIDYVKTGEFRHPSNATINANSMVGPWCQALVWAWEFLSEPAGVPDPVWKNDKGQMETYPGSFEKLVTTDEMEGVLAEIPWTEAVRPKLIHYPQANESEFEKYCRVLAFVRRCDRFLSPRNYPTRIGKPFQRQLNKWEKSHGGRNASLDEKRRLMLDGVIHDPLPSYVMEEEGPVWMRKQTEGPEIPSTYDFAEIMRRPMPQQIVDYLLIPTHLAILCKREFQETISNNEYPSEGTLPQHRMVTKASYGNIDLSKFEGFDEWRDFLRIMLGFTDCEPPRQILSILLYNRELDCPGEADVDKTDGDSYEILYLEGYDKVDPSEVWEEHKRILTNERVIRKTLIISHYELVRRDYLDHHLESIRYRYMEIGLPAQSLYLPEGRAVLSVQEPANAKANASSTAVATDVHGQPGSTEFAAHEGPLGL</sequence>
<dbReference type="EMBL" id="JAQQWM010000002">
    <property type="protein sequence ID" value="KAK8076825.1"/>
    <property type="molecule type" value="Genomic_DNA"/>
</dbReference>
<feature type="region of interest" description="Disordered" evidence="1">
    <location>
        <begin position="1"/>
        <end position="53"/>
    </location>
</feature>